<dbReference type="AlphaFoldDB" id="A0A0F9FGI2"/>
<evidence type="ECO:0000313" key="1">
    <source>
        <dbReference type="EMBL" id="KKL50242.1"/>
    </source>
</evidence>
<name>A0A0F9FGI2_9ZZZZ</name>
<protein>
    <submittedName>
        <fullName evidence="1">Uncharacterized protein</fullName>
    </submittedName>
</protein>
<accession>A0A0F9FGI2</accession>
<dbReference type="EMBL" id="LAZR01032673">
    <property type="protein sequence ID" value="KKL50242.1"/>
    <property type="molecule type" value="Genomic_DNA"/>
</dbReference>
<proteinExistence type="predicted"/>
<sequence length="574" mass="62543">IPEMAFINATNGVFRAMMPARAGALPLLGAGLAGGLTYQQTGNIPLSIGAGIVGLKAAGRLYSMAPKTFQQAATHTSAEGQNLWIALAQNREGPLAGVRNSKLMSIPIQILRSIGDDAIKIHKADPALGVSFSKMARLGRFIFDAGNTWIDKTSIKPLLAKLYDDAPVTRRAVGRTLEKINAEQDIVEEAIKVAQREFDELVPTGKRFDFRDTSAAAERSRSVFAAEESRLKSIVDTLAKRRTALQDEALEALDASRAITTSSPLLKAQTRFGTKESLTSINDMLHWLRGSNVKNITENEAIERLAAFLGGNKGSLADRSKVVKAWVNTWRDGVYAKGSEAVRSTSDSTLAMKRYGDNARETFLTNARSDVLQHVKANAWIRSSQRNMDRLGQLAMINFVESKIVYPFSRFVLFTLTYGVLNIFEAGFRSLFSMTSPIGPRGMSATREWIRVSRGLTNRPYAFVTAAMNKELQVISPIAAVPASATEATYGVSKVMSGPIPFVTKDVSAVISSVPGMKGTRIERWSKKIPSPLQSFASLNRWAGSVGTEIESAYLLNKLSQNIEKMFPAEAALA</sequence>
<comment type="caution">
    <text evidence="1">The sequence shown here is derived from an EMBL/GenBank/DDBJ whole genome shotgun (WGS) entry which is preliminary data.</text>
</comment>
<reference evidence="1" key="1">
    <citation type="journal article" date="2015" name="Nature">
        <title>Complex archaea that bridge the gap between prokaryotes and eukaryotes.</title>
        <authorList>
            <person name="Spang A."/>
            <person name="Saw J.H."/>
            <person name="Jorgensen S.L."/>
            <person name="Zaremba-Niedzwiedzka K."/>
            <person name="Martijn J."/>
            <person name="Lind A.E."/>
            <person name="van Eijk R."/>
            <person name="Schleper C."/>
            <person name="Guy L."/>
            <person name="Ettema T.J."/>
        </authorList>
    </citation>
    <scope>NUCLEOTIDE SEQUENCE</scope>
</reference>
<feature type="non-terminal residue" evidence="1">
    <location>
        <position position="574"/>
    </location>
</feature>
<feature type="non-terminal residue" evidence="1">
    <location>
        <position position="1"/>
    </location>
</feature>
<gene>
    <name evidence="1" type="ORF">LCGC14_2307450</name>
</gene>
<organism evidence="1">
    <name type="scientific">marine sediment metagenome</name>
    <dbReference type="NCBI Taxonomy" id="412755"/>
    <lineage>
        <taxon>unclassified sequences</taxon>
        <taxon>metagenomes</taxon>
        <taxon>ecological metagenomes</taxon>
    </lineage>
</organism>